<dbReference type="Proteomes" id="UP000054937">
    <property type="component" value="Unassembled WGS sequence"/>
</dbReference>
<evidence type="ECO:0000313" key="2">
    <source>
        <dbReference type="EMBL" id="KRX11169.1"/>
    </source>
</evidence>
<feature type="domain" description="EGF-like" evidence="1">
    <location>
        <begin position="168"/>
        <end position="199"/>
    </location>
</feature>
<keyword evidence="3" id="KW-1185">Reference proteome</keyword>
<feature type="domain" description="EGF-like" evidence="1">
    <location>
        <begin position="316"/>
        <end position="355"/>
    </location>
</feature>
<dbReference type="PANTHER" id="PTHR15332">
    <property type="entry name" value="PROPROTEIN CONVERTASE SUBTILISIN_KEXIN TYPE 5-LIKE"/>
    <property type="match status" value="1"/>
</dbReference>
<evidence type="ECO:0000259" key="1">
    <source>
        <dbReference type="SMART" id="SM00181"/>
    </source>
</evidence>
<name>A0A0V0R9L5_PSEPJ</name>
<dbReference type="PANTHER" id="PTHR15332:SF175">
    <property type="entry name" value="PROPROTEIN CONVERTASE SUBTILISIN_KEXIN TYPE 5-LIKE"/>
    <property type="match status" value="1"/>
</dbReference>
<dbReference type="EMBL" id="LDAU01000006">
    <property type="protein sequence ID" value="KRX11169.1"/>
    <property type="molecule type" value="Genomic_DNA"/>
</dbReference>
<dbReference type="InterPro" id="IPR009030">
    <property type="entry name" value="Growth_fac_rcpt_cys_sf"/>
</dbReference>
<feature type="domain" description="EGF-like" evidence="1">
    <location>
        <begin position="257"/>
        <end position="308"/>
    </location>
</feature>
<evidence type="ECO:0000313" key="3">
    <source>
        <dbReference type="Proteomes" id="UP000054937"/>
    </source>
</evidence>
<feature type="domain" description="EGF-like" evidence="1">
    <location>
        <begin position="201"/>
        <end position="232"/>
    </location>
</feature>
<protein>
    <submittedName>
        <fullName evidence="2">Insulin-like growth factor binding protein, N-terminal</fullName>
    </submittedName>
</protein>
<dbReference type="InterPro" id="IPR006212">
    <property type="entry name" value="Furin_repeat"/>
</dbReference>
<organism evidence="2 3">
    <name type="scientific">Pseudocohnilembus persalinus</name>
    <name type="common">Ciliate</name>
    <dbReference type="NCBI Taxonomy" id="266149"/>
    <lineage>
        <taxon>Eukaryota</taxon>
        <taxon>Sar</taxon>
        <taxon>Alveolata</taxon>
        <taxon>Ciliophora</taxon>
        <taxon>Intramacronucleata</taxon>
        <taxon>Oligohymenophorea</taxon>
        <taxon>Scuticociliatia</taxon>
        <taxon>Philasterida</taxon>
        <taxon>Pseudocohnilembidae</taxon>
        <taxon>Pseudocohnilembus</taxon>
    </lineage>
</organism>
<proteinExistence type="predicted"/>
<dbReference type="SMART" id="SM00261">
    <property type="entry name" value="FU"/>
    <property type="match status" value="5"/>
</dbReference>
<dbReference type="InParanoid" id="A0A0V0R9L5"/>
<dbReference type="Gene3D" id="2.10.220.10">
    <property type="entry name" value="Hormone Receptor, Insulin-like Growth Factor Receptor 1, Chain A, domain 2"/>
    <property type="match status" value="3"/>
</dbReference>
<accession>A0A0V0R9L5</accession>
<dbReference type="SUPFAM" id="SSF57184">
    <property type="entry name" value="Growth factor receptor domain"/>
    <property type="match status" value="2"/>
</dbReference>
<gene>
    <name evidence="2" type="ORF">PPERSA_10936</name>
</gene>
<sequence>MCKPIVTQPIDLAQGSESSKFLLRSKQNSFKFLRYLFIKSLPLFIEILAASPSSASEIPKVSIFFIFSANGLIVSFTDQANLSLEYIQQNGENSLPKNVEGCSSGLLLQNKCRCLKGYGGKTCQLKCQSGEYVYEDNGNSVCINTGCPYGYYLDTNQYQDNDVSTCLECYKGCSECTNSKSDQCTACLSGYTLDSGKCKINCLSNSNCLECDGNDHCIECQIGYLLQSNECKLECDDGFYKKNGACLQCPLELNCQTCEYDNVNSKVVCLSCIQGQVSSLDVFFILKDNVCIDKCPDGYYKNTKGQCILCDSNCATCDGPYNHDCLSCRSDRKFHQNTCLNNCPEGFSQVAGKCTRITCYDKDYERVRNGECVYEQCYEYQYVYKSGIDTYCNNCAYNCKTCVDFPDKCTSCKDSDEELIDNKCYSKQKLKDRQVQDTQQLSESKQSKQLSQIFAAQFFNERITMQHVGGLNTGPKINCGYFSKNGHIQLGQNDVLILLTSSNNGLQPLFYAQLISIIITDHLFFLSM</sequence>
<comment type="caution">
    <text evidence="2">The sequence shown here is derived from an EMBL/GenBank/DDBJ whole genome shotgun (WGS) entry which is preliminary data.</text>
</comment>
<dbReference type="CDD" id="cd00064">
    <property type="entry name" value="FU"/>
    <property type="match status" value="2"/>
</dbReference>
<dbReference type="OrthoDB" id="285782at2759"/>
<dbReference type="InterPro" id="IPR000742">
    <property type="entry name" value="EGF"/>
</dbReference>
<dbReference type="SMART" id="SM00181">
    <property type="entry name" value="EGF"/>
    <property type="match status" value="4"/>
</dbReference>
<dbReference type="AlphaFoldDB" id="A0A0V0R9L5"/>
<reference evidence="2 3" key="1">
    <citation type="journal article" date="2015" name="Sci. Rep.">
        <title>Genome of the facultative scuticociliatosis pathogen Pseudocohnilembus persalinus provides insight into its virulence through horizontal gene transfer.</title>
        <authorList>
            <person name="Xiong J."/>
            <person name="Wang G."/>
            <person name="Cheng J."/>
            <person name="Tian M."/>
            <person name="Pan X."/>
            <person name="Warren A."/>
            <person name="Jiang C."/>
            <person name="Yuan D."/>
            <person name="Miao W."/>
        </authorList>
    </citation>
    <scope>NUCLEOTIDE SEQUENCE [LARGE SCALE GENOMIC DNA]</scope>
    <source>
        <strain evidence="2">36N120E</strain>
    </source>
</reference>